<dbReference type="InterPro" id="IPR025395">
    <property type="entry name" value="Phage_tail_terminator-like"/>
</dbReference>
<proteinExistence type="predicted"/>
<sequence>MNTLEIERLIMSHFMKWEHFNQARTARANRNFTPPASGIWYRISILGGINHIASLSDRPCVREVGTLIVQIFDDDGNGTKNIKQMADSLAKHLGCTLLDDLELLAPSVIDVGASGKYYQINVSVPYRYY</sequence>
<evidence type="ECO:0000313" key="1">
    <source>
        <dbReference type="EMBL" id="AKG07057.1"/>
    </source>
</evidence>
<dbReference type="Proteomes" id="UP000077465">
    <property type="component" value="Chromosome"/>
</dbReference>
<dbReference type="EMBL" id="CP011376">
    <property type="protein sequence ID" value="AKG07057.1"/>
    <property type="molecule type" value="Genomic_DNA"/>
</dbReference>
<dbReference type="Pfam" id="PF13554">
    <property type="entry name" value="Phage_tail_terminator_5"/>
    <property type="match status" value="1"/>
</dbReference>
<name>A0AAC8T7D7_9GAMM</name>
<accession>A0AAC8T7D7</accession>
<evidence type="ECO:0000313" key="2">
    <source>
        <dbReference type="Proteomes" id="UP000077465"/>
    </source>
</evidence>
<dbReference type="AlphaFoldDB" id="A0AAC8T7D7"/>
<gene>
    <name evidence="1" type="ORF">AAX06_01410</name>
</gene>
<reference evidence="1 2" key="1">
    <citation type="submission" date="2015-05" db="EMBL/GenBank/DDBJ databases">
        <authorList>
            <person name="Dickey A."/>
            <person name="Clawson M."/>
            <person name="Bono J."/>
            <person name="Loy J.D."/>
        </authorList>
    </citation>
    <scope>NUCLEOTIDE SEQUENCE [LARGE SCALE GENOMIC DNA]</scope>
    <source>
        <strain evidence="1 2">22581</strain>
    </source>
</reference>
<organism evidence="1 2">
    <name type="scientific">Moraxella bovoculi</name>
    <dbReference type="NCBI Taxonomy" id="386891"/>
    <lineage>
        <taxon>Bacteria</taxon>
        <taxon>Pseudomonadati</taxon>
        <taxon>Pseudomonadota</taxon>
        <taxon>Gammaproteobacteria</taxon>
        <taxon>Moraxellales</taxon>
        <taxon>Moraxellaceae</taxon>
        <taxon>Moraxella</taxon>
    </lineage>
</organism>
<dbReference type="RefSeq" id="WP_046699115.1">
    <property type="nucleotide sequence ID" value="NZ_CP011376.1"/>
</dbReference>
<protein>
    <submittedName>
        <fullName evidence="1">Uncharacterized protein</fullName>
    </submittedName>
</protein>
<dbReference type="Gene3D" id="3.30.2000.20">
    <property type="match status" value="1"/>
</dbReference>